<keyword evidence="1" id="KW-1133">Transmembrane helix</keyword>
<dbReference type="NCBIfam" id="TIGR02359">
    <property type="entry name" value="thiW"/>
    <property type="match status" value="1"/>
</dbReference>
<dbReference type="Pfam" id="PF09512">
    <property type="entry name" value="ThiW"/>
    <property type="match status" value="1"/>
</dbReference>
<dbReference type="Proteomes" id="UP000604765">
    <property type="component" value="Unassembled WGS sequence"/>
</dbReference>
<keyword evidence="1" id="KW-0812">Transmembrane</keyword>
<dbReference type="Gene3D" id="1.10.1760.20">
    <property type="match status" value="1"/>
</dbReference>
<gene>
    <name evidence="2" type="ORF">YK48G_19030</name>
</gene>
<accession>A0ABQ3VZZ6</accession>
<dbReference type="EMBL" id="BNJR01000016">
    <property type="protein sequence ID" value="GHP14478.1"/>
    <property type="molecule type" value="Genomic_DNA"/>
</dbReference>
<name>A0ABQ3VZZ6_9LACO</name>
<dbReference type="InterPro" id="IPR012652">
    <property type="entry name" value="ThiW"/>
</dbReference>
<reference evidence="2 3" key="1">
    <citation type="journal article" date="2021" name="Int. J. Syst. Evol. Microbiol.">
        <title>Lentilactobacillus fungorum sp. nov., isolated from spent mushroom substrates.</title>
        <authorList>
            <person name="Tohno M."/>
            <person name="Tanizawa Y."/>
            <person name="Kojima Y."/>
            <person name="Sakamoto M."/>
            <person name="Ohkuma M."/>
            <person name="Kobayashi H."/>
        </authorList>
    </citation>
    <scope>NUCLEOTIDE SEQUENCE [LARGE SCALE GENOMIC DNA]</scope>
    <source>
        <strain evidence="2 3">YK48G</strain>
    </source>
</reference>
<keyword evidence="1" id="KW-0472">Membrane</keyword>
<evidence type="ECO:0000256" key="1">
    <source>
        <dbReference type="SAM" id="Phobius"/>
    </source>
</evidence>
<dbReference type="PIRSF" id="PIRSF024534">
    <property type="entry name" value="ThiW"/>
    <property type="match status" value="1"/>
</dbReference>
<evidence type="ECO:0000313" key="2">
    <source>
        <dbReference type="EMBL" id="GHP14478.1"/>
    </source>
</evidence>
<protein>
    <recommendedName>
        <fullName evidence="4">Energy coupling factor transporter S component ThiW</fullName>
    </recommendedName>
</protein>
<evidence type="ECO:0000313" key="3">
    <source>
        <dbReference type="Proteomes" id="UP000604765"/>
    </source>
</evidence>
<feature type="transmembrane region" description="Helical" evidence="1">
    <location>
        <begin position="38"/>
        <end position="56"/>
    </location>
</feature>
<feature type="transmembrane region" description="Helical" evidence="1">
    <location>
        <begin position="97"/>
        <end position="117"/>
    </location>
</feature>
<sequence length="176" mass="18858">MRKSSTYRLVLTAVLSAVGVVGGSLFEFTIGVAKVAPMQHLINLISGVLVGPWWALTQAFITSLIRNLLGTGTILAFPGSMIGAFCVGWIFQKTQKLILAAFGELIGTGIIGAIVAYPIAKWLMGATGAIFLFIPSFFMSALVGVVFGYIILQSIWKRVVVPQKEKLGIGNQSDHE</sequence>
<feature type="transmembrane region" description="Helical" evidence="1">
    <location>
        <begin position="68"/>
        <end position="91"/>
    </location>
</feature>
<dbReference type="RefSeq" id="WP_203630474.1">
    <property type="nucleotide sequence ID" value="NZ_BNJR01000016.1"/>
</dbReference>
<feature type="transmembrane region" description="Helical" evidence="1">
    <location>
        <begin position="7"/>
        <end position="26"/>
    </location>
</feature>
<feature type="transmembrane region" description="Helical" evidence="1">
    <location>
        <begin position="129"/>
        <end position="152"/>
    </location>
</feature>
<evidence type="ECO:0008006" key="4">
    <source>
        <dbReference type="Google" id="ProtNLM"/>
    </source>
</evidence>
<comment type="caution">
    <text evidence="2">The sequence shown here is derived from an EMBL/GenBank/DDBJ whole genome shotgun (WGS) entry which is preliminary data.</text>
</comment>
<proteinExistence type="predicted"/>
<keyword evidence="3" id="KW-1185">Reference proteome</keyword>
<organism evidence="2 3">
    <name type="scientific">Lentilactobacillus fungorum</name>
    <dbReference type="NCBI Taxonomy" id="2201250"/>
    <lineage>
        <taxon>Bacteria</taxon>
        <taxon>Bacillati</taxon>
        <taxon>Bacillota</taxon>
        <taxon>Bacilli</taxon>
        <taxon>Lactobacillales</taxon>
        <taxon>Lactobacillaceae</taxon>
        <taxon>Lentilactobacillus</taxon>
    </lineage>
</organism>